<evidence type="ECO:0000313" key="1">
    <source>
        <dbReference type="EMBL" id="KAJ3003716.1"/>
    </source>
</evidence>
<evidence type="ECO:0000313" key="2">
    <source>
        <dbReference type="Proteomes" id="UP001144978"/>
    </source>
</evidence>
<proteinExistence type="predicted"/>
<name>A0ACC1PXF5_9APHY</name>
<accession>A0ACC1PXF5</accession>
<sequence length="194" mass="21511">MSSLPPAEAVLCQLIRISKDRHWPTKWSPRFVGNELSEQQRSRIIDIASANLRSRAPFAQSIGSRLELLEVRVFQRDEDNKTHIRFVFEVDMTPDMLNVFGSLHGSCITFLIDACSSVALTALSAVSHKLSLLVSHTLGTTFHSPAPAGARLRITAETTAFSSRTVSAEVQIWDVTNKRLVATGVHNQMQLSKL</sequence>
<organism evidence="1 2">
    <name type="scientific">Trametes sanguinea</name>
    <dbReference type="NCBI Taxonomy" id="158606"/>
    <lineage>
        <taxon>Eukaryota</taxon>
        <taxon>Fungi</taxon>
        <taxon>Dikarya</taxon>
        <taxon>Basidiomycota</taxon>
        <taxon>Agaricomycotina</taxon>
        <taxon>Agaricomycetes</taxon>
        <taxon>Polyporales</taxon>
        <taxon>Polyporaceae</taxon>
        <taxon>Trametes</taxon>
    </lineage>
</organism>
<reference evidence="1" key="1">
    <citation type="submission" date="2022-08" db="EMBL/GenBank/DDBJ databases">
        <title>Genome Sequence of Pycnoporus sanguineus.</title>
        <authorList>
            <person name="Buettner E."/>
        </authorList>
    </citation>
    <scope>NUCLEOTIDE SEQUENCE</scope>
    <source>
        <strain evidence="1">CG-C14</strain>
    </source>
</reference>
<protein>
    <submittedName>
        <fullName evidence="1">Uncharacterized protein</fullName>
    </submittedName>
</protein>
<keyword evidence="2" id="KW-1185">Reference proteome</keyword>
<comment type="caution">
    <text evidence="1">The sequence shown here is derived from an EMBL/GenBank/DDBJ whole genome shotgun (WGS) entry which is preliminary data.</text>
</comment>
<dbReference type="Proteomes" id="UP001144978">
    <property type="component" value="Unassembled WGS sequence"/>
</dbReference>
<dbReference type="EMBL" id="JANSHE010001242">
    <property type="protein sequence ID" value="KAJ3003716.1"/>
    <property type="molecule type" value="Genomic_DNA"/>
</dbReference>
<gene>
    <name evidence="1" type="ORF">NUW54_g5159</name>
</gene>